<comment type="caution">
    <text evidence="1">The sequence shown here is derived from an EMBL/GenBank/DDBJ whole genome shotgun (WGS) entry which is preliminary data.</text>
</comment>
<gene>
    <name evidence="1" type="ORF">PoB_005166200</name>
</gene>
<reference evidence="1 2" key="1">
    <citation type="journal article" date="2021" name="Elife">
        <title>Chloroplast acquisition without the gene transfer in kleptoplastic sea slugs, Plakobranchus ocellatus.</title>
        <authorList>
            <person name="Maeda T."/>
            <person name="Takahashi S."/>
            <person name="Yoshida T."/>
            <person name="Shimamura S."/>
            <person name="Takaki Y."/>
            <person name="Nagai Y."/>
            <person name="Toyoda A."/>
            <person name="Suzuki Y."/>
            <person name="Arimoto A."/>
            <person name="Ishii H."/>
            <person name="Satoh N."/>
            <person name="Nishiyama T."/>
            <person name="Hasebe M."/>
            <person name="Maruyama T."/>
            <person name="Minagawa J."/>
            <person name="Obokata J."/>
            <person name="Shigenobu S."/>
        </authorList>
    </citation>
    <scope>NUCLEOTIDE SEQUENCE [LARGE SCALE GENOMIC DNA]</scope>
</reference>
<dbReference type="EMBL" id="BLXT01005710">
    <property type="protein sequence ID" value="GFO25157.1"/>
    <property type="molecule type" value="Genomic_DNA"/>
</dbReference>
<evidence type="ECO:0000313" key="1">
    <source>
        <dbReference type="EMBL" id="GFO25157.1"/>
    </source>
</evidence>
<organism evidence="1 2">
    <name type="scientific">Plakobranchus ocellatus</name>
    <dbReference type="NCBI Taxonomy" id="259542"/>
    <lineage>
        <taxon>Eukaryota</taxon>
        <taxon>Metazoa</taxon>
        <taxon>Spiralia</taxon>
        <taxon>Lophotrochozoa</taxon>
        <taxon>Mollusca</taxon>
        <taxon>Gastropoda</taxon>
        <taxon>Heterobranchia</taxon>
        <taxon>Euthyneura</taxon>
        <taxon>Panpulmonata</taxon>
        <taxon>Sacoglossa</taxon>
        <taxon>Placobranchoidea</taxon>
        <taxon>Plakobranchidae</taxon>
        <taxon>Plakobranchus</taxon>
    </lineage>
</organism>
<protein>
    <submittedName>
        <fullName evidence="1">Uncharacterized protein</fullName>
    </submittedName>
</protein>
<dbReference type="AlphaFoldDB" id="A0AAV4C1J9"/>
<feature type="non-terminal residue" evidence="1">
    <location>
        <position position="54"/>
    </location>
</feature>
<name>A0AAV4C1J9_9GAST</name>
<sequence length="54" mass="5778">MASFSERVSSTISNSLVGLAVSMSWEVGIFQALLDAEVPLTSHQVAQAKGLKER</sequence>
<evidence type="ECO:0000313" key="2">
    <source>
        <dbReference type="Proteomes" id="UP000735302"/>
    </source>
</evidence>
<proteinExistence type="predicted"/>
<keyword evidence="2" id="KW-1185">Reference proteome</keyword>
<dbReference type="Proteomes" id="UP000735302">
    <property type="component" value="Unassembled WGS sequence"/>
</dbReference>
<accession>A0AAV4C1J9</accession>